<dbReference type="PANTHER" id="PTHR43539:SF23">
    <property type="entry name" value="FAD-DEPENDENT OXIDOREDUCTASE DOMAIN-CONTAINING PROTEIN 2"/>
    <property type="match status" value="1"/>
</dbReference>
<keyword evidence="2" id="KW-0732">Signal</keyword>
<dbReference type="Gene3D" id="3.50.50.60">
    <property type="entry name" value="FAD/NAD(P)-binding domain"/>
    <property type="match status" value="2"/>
</dbReference>
<dbReference type="Proteomes" id="UP000242188">
    <property type="component" value="Unassembled WGS sequence"/>
</dbReference>
<protein>
    <submittedName>
        <fullName evidence="3">FAD-dependent oxidoreductase domain-containing protein 2</fullName>
    </submittedName>
</protein>
<name>A0A210R637_MIZYE</name>
<dbReference type="Pfam" id="PF13738">
    <property type="entry name" value="Pyr_redox_3"/>
    <property type="match status" value="1"/>
</dbReference>
<evidence type="ECO:0000256" key="1">
    <source>
        <dbReference type="ARBA" id="ARBA00023002"/>
    </source>
</evidence>
<evidence type="ECO:0000313" key="4">
    <source>
        <dbReference type="Proteomes" id="UP000242188"/>
    </source>
</evidence>
<keyword evidence="4" id="KW-1185">Reference proteome</keyword>
<dbReference type="OrthoDB" id="66881at2759"/>
<sequence length="531" mass="61031">MGLIRLITIVFILNLSDATDRHPRGYETEFCIIGAGPAGLQLGYFFQKSGMDYVIYERSNISGSFFLKYPRHGRLISINKRNTGSSNKEFNLRHDWNSLLSDEESLLFRHYSSDLFPHKETMIKYLNDFSKHFRLNIKYNTEISNIRMASMTDDNRHEVFLMDDQHNNTKTCRVIIVATGLWKPFVPDLPGLELTESYDDLSLDPEDYEAKSVMILGRGNSAFETADAIYSKTNFIHMVGRRRIRLAWETHYVGDIRAVNNGLLDTYQLKSLDGLMEFNNVSAFRVVAEGGKLFLRDRSNTSMLHPYDNDPLNTPYDKIIRCLGFTFDKSIFNNDSCVPLGRGRLAKYPRIRPDYQASAIRGLFFAGTLAHSLDYRKSAGGFVHGFRYTARALYNILRQKYKNKSWPSVRLPLADLATTILKRVNEASGLYQMFSILGDIVLINREEQNFQYLEEFSLGMLHNLEYLTGVTVGSSSVLVVVLQYGHDYHGPQEDVFRVDRASTDPVYAELSNFLHPVLYYYDVLPTRMYTT</sequence>
<dbReference type="GO" id="GO:0050660">
    <property type="term" value="F:flavin adenine dinucleotide binding"/>
    <property type="evidence" value="ECO:0007669"/>
    <property type="project" value="TreeGrafter"/>
</dbReference>
<dbReference type="FunFam" id="3.50.50.60:FF:000300">
    <property type="entry name" value="FAD-dependent oxidoreductase domain-containing 2"/>
    <property type="match status" value="1"/>
</dbReference>
<comment type="caution">
    <text evidence="3">The sequence shown here is derived from an EMBL/GenBank/DDBJ whole genome shotgun (WGS) entry which is preliminary data.</text>
</comment>
<dbReference type="InterPro" id="IPR036188">
    <property type="entry name" value="FAD/NAD-bd_sf"/>
</dbReference>
<feature type="signal peptide" evidence="2">
    <location>
        <begin position="1"/>
        <end position="18"/>
    </location>
</feature>
<evidence type="ECO:0000313" key="3">
    <source>
        <dbReference type="EMBL" id="OWF56517.1"/>
    </source>
</evidence>
<dbReference type="GO" id="GO:0004497">
    <property type="term" value="F:monooxygenase activity"/>
    <property type="evidence" value="ECO:0007669"/>
    <property type="project" value="TreeGrafter"/>
</dbReference>
<dbReference type="EMBL" id="NEDP02000179">
    <property type="protein sequence ID" value="OWF56517.1"/>
    <property type="molecule type" value="Genomic_DNA"/>
</dbReference>
<reference evidence="3 4" key="1">
    <citation type="journal article" date="2017" name="Nat. Ecol. Evol.">
        <title>Scallop genome provides insights into evolution of bilaterian karyotype and development.</title>
        <authorList>
            <person name="Wang S."/>
            <person name="Zhang J."/>
            <person name="Jiao W."/>
            <person name="Li J."/>
            <person name="Xun X."/>
            <person name="Sun Y."/>
            <person name="Guo X."/>
            <person name="Huan P."/>
            <person name="Dong B."/>
            <person name="Zhang L."/>
            <person name="Hu X."/>
            <person name="Sun X."/>
            <person name="Wang J."/>
            <person name="Zhao C."/>
            <person name="Wang Y."/>
            <person name="Wang D."/>
            <person name="Huang X."/>
            <person name="Wang R."/>
            <person name="Lv J."/>
            <person name="Li Y."/>
            <person name="Zhang Z."/>
            <person name="Liu B."/>
            <person name="Lu W."/>
            <person name="Hui Y."/>
            <person name="Liang J."/>
            <person name="Zhou Z."/>
            <person name="Hou R."/>
            <person name="Li X."/>
            <person name="Liu Y."/>
            <person name="Li H."/>
            <person name="Ning X."/>
            <person name="Lin Y."/>
            <person name="Zhao L."/>
            <person name="Xing Q."/>
            <person name="Dou J."/>
            <person name="Li Y."/>
            <person name="Mao J."/>
            <person name="Guo H."/>
            <person name="Dou H."/>
            <person name="Li T."/>
            <person name="Mu C."/>
            <person name="Jiang W."/>
            <person name="Fu Q."/>
            <person name="Fu X."/>
            <person name="Miao Y."/>
            <person name="Liu J."/>
            <person name="Yu Q."/>
            <person name="Li R."/>
            <person name="Liao H."/>
            <person name="Li X."/>
            <person name="Kong Y."/>
            <person name="Jiang Z."/>
            <person name="Chourrout D."/>
            <person name="Li R."/>
            <person name="Bao Z."/>
        </authorList>
    </citation>
    <scope>NUCLEOTIDE SEQUENCE [LARGE SCALE GENOMIC DNA]</scope>
    <source>
        <strain evidence="3 4">PY_sf001</strain>
    </source>
</reference>
<proteinExistence type="predicted"/>
<dbReference type="PRINTS" id="PR00368">
    <property type="entry name" value="FADPNR"/>
</dbReference>
<dbReference type="AlphaFoldDB" id="A0A210R637"/>
<evidence type="ECO:0000256" key="2">
    <source>
        <dbReference type="SAM" id="SignalP"/>
    </source>
</evidence>
<dbReference type="SUPFAM" id="SSF51905">
    <property type="entry name" value="FAD/NAD(P)-binding domain"/>
    <property type="match status" value="1"/>
</dbReference>
<organism evidence="3 4">
    <name type="scientific">Mizuhopecten yessoensis</name>
    <name type="common">Japanese scallop</name>
    <name type="synonym">Patinopecten yessoensis</name>
    <dbReference type="NCBI Taxonomy" id="6573"/>
    <lineage>
        <taxon>Eukaryota</taxon>
        <taxon>Metazoa</taxon>
        <taxon>Spiralia</taxon>
        <taxon>Lophotrochozoa</taxon>
        <taxon>Mollusca</taxon>
        <taxon>Bivalvia</taxon>
        <taxon>Autobranchia</taxon>
        <taxon>Pteriomorphia</taxon>
        <taxon>Pectinida</taxon>
        <taxon>Pectinoidea</taxon>
        <taxon>Pectinidae</taxon>
        <taxon>Mizuhopecten</taxon>
    </lineage>
</organism>
<dbReference type="InterPro" id="IPR050982">
    <property type="entry name" value="Auxin_biosynth/cation_transpt"/>
</dbReference>
<dbReference type="GO" id="GO:0036503">
    <property type="term" value="P:ERAD pathway"/>
    <property type="evidence" value="ECO:0007669"/>
    <property type="project" value="TreeGrafter"/>
</dbReference>
<feature type="chain" id="PRO_5011990227" evidence="2">
    <location>
        <begin position="19"/>
        <end position="531"/>
    </location>
</feature>
<keyword evidence="1" id="KW-0560">Oxidoreductase</keyword>
<gene>
    <name evidence="3" type="ORF">KP79_PYT05335</name>
</gene>
<dbReference type="GO" id="GO:0005788">
    <property type="term" value="C:endoplasmic reticulum lumen"/>
    <property type="evidence" value="ECO:0007669"/>
    <property type="project" value="TreeGrafter"/>
</dbReference>
<dbReference type="PANTHER" id="PTHR43539">
    <property type="entry name" value="FLAVIN-BINDING MONOOXYGENASE-LIKE PROTEIN (AFU_ORTHOLOGUE AFUA_4G09220)"/>
    <property type="match status" value="1"/>
</dbReference>
<accession>A0A210R637</accession>